<keyword evidence="3" id="KW-1185">Reference proteome</keyword>
<accession>A0ABP7J3B2</accession>
<evidence type="ECO:0000313" key="2">
    <source>
        <dbReference type="EMBL" id="GAA3833702.1"/>
    </source>
</evidence>
<dbReference type="EMBL" id="BAAAZR010000035">
    <property type="protein sequence ID" value="GAA3833702.1"/>
    <property type="molecule type" value="Genomic_DNA"/>
</dbReference>
<sequence>MTTSASVTLRAGRVTAGGSGAGRVAVHGRHQARRGQPFDKARDVKARTGLLQETTLGLLDREVLL</sequence>
<proteinExistence type="predicted"/>
<feature type="region of interest" description="Disordered" evidence="1">
    <location>
        <begin position="18"/>
        <end position="39"/>
    </location>
</feature>
<dbReference type="RefSeq" id="WP_344948763.1">
    <property type="nucleotide sequence ID" value="NZ_BAAAZR010000035.1"/>
</dbReference>
<organism evidence="2 3">
    <name type="scientific">Sphaerisporangium flaviroseum</name>
    <dbReference type="NCBI Taxonomy" id="509199"/>
    <lineage>
        <taxon>Bacteria</taxon>
        <taxon>Bacillati</taxon>
        <taxon>Actinomycetota</taxon>
        <taxon>Actinomycetes</taxon>
        <taxon>Streptosporangiales</taxon>
        <taxon>Streptosporangiaceae</taxon>
        <taxon>Sphaerisporangium</taxon>
    </lineage>
</organism>
<reference evidence="3" key="1">
    <citation type="journal article" date="2019" name="Int. J. Syst. Evol. Microbiol.">
        <title>The Global Catalogue of Microorganisms (GCM) 10K type strain sequencing project: providing services to taxonomists for standard genome sequencing and annotation.</title>
        <authorList>
            <consortium name="The Broad Institute Genomics Platform"/>
            <consortium name="The Broad Institute Genome Sequencing Center for Infectious Disease"/>
            <person name="Wu L."/>
            <person name="Ma J."/>
        </authorList>
    </citation>
    <scope>NUCLEOTIDE SEQUENCE [LARGE SCALE GENOMIC DNA]</scope>
    <source>
        <strain evidence="3">JCM 16908</strain>
    </source>
</reference>
<gene>
    <name evidence="2" type="ORF">GCM10022226_63840</name>
</gene>
<name>A0ABP7J3B2_9ACTN</name>
<dbReference type="Proteomes" id="UP001500888">
    <property type="component" value="Unassembled WGS sequence"/>
</dbReference>
<protein>
    <submittedName>
        <fullName evidence="2">Uncharacterized protein</fullName>
    </submittedName>
</protein>
<evidence type="ECO:0000256" key="1">
    <source>
        <dbReference type="SAM" id="MobiDB-lite"/>
    </source>
</evidence>
<comment type="caution">
    <text evidence="2">The sequence shown here is derived from an EMBL/GenBank/DDBJ whole genome shotgun (WGS) entry which is preliminary data.</text>
</comment>
<evidence type="ECO:0000313" key="3">
    <source>
        <dbReference type="Proteomes" id="UP001500888"/>
    </source>
</evidence>